<evidence type="ECO:0000313" key="3">
    <source>
        <dbReference type="EMBL" id="ESA12319.1"/>
    </source>
</evidence>
<feature type="region of interest" description="Disordered" evidence="1">
    <location>
        <begin position="554"/>
        <end position="588"/>
    </location>
</feature>
<feature type="transmembrane region" description="Helical" evidence="2">
    <location>
        <begin position="609"/>
        <end position="628"/>
    </location>
</feature>
<keyword evidence="2" id="KW-0472">Membrane</keyword>
<gene>
    <name evidence="3" type="ORF">GLOINDRAFT_3028</name>
</gene>
<evidence type="ECO:0000256" key="2">
    <source>
        <dbReference type="SAM" id="Phobius"/>
    </source>
</evidence>
<dbReference type="VEuPathDB" id="FungiDB:RhiirFUN_016783"/>
<evidence type="ECO:0000256" key="1">
    <source>
        <dbReference type="SAM" id="MobiDB-lite"/>
    </source>
</evidence>
<keyword evidence="2" id="KW-1133">Transmembrane helix</keyword>
<dbReference type="EMBL" id="KI285060">
    <property type="protein sequence ID" value="ESA12319.1"/>
    <property type="molecule type" value="Genomic_DNA"/>
</dbReference>
<organism evidence="3">
    <name type="scientific">Rhizophagus irregularis (strain DAOM 181602 / DAOM 197198 / MUCL 43194)</name>
    <name type="common">Arbuscular mycorrhizal fungus</name>
    <name type="synonym">Glomus intraradices</name>
    <dbReference type="NCBI Taxonomy" id="747089"/>
    <lineage>
        <taxon>Eukaryota</taxon>
        <taxon>Fungi</taxon>
        <taxon>Fungi incertae sedis</taxon>
        <taxon>Mucoromycota</taxon>
        <taxon>Glomeromycotina</taxon>
        <taxon>Glomeromycetes</taxon>
        <taxon>Glomerales</taxon>
        <taxon>Glomeraceae</taxon>
        <taxon>Rhizophagus</taxon>
    </lineage>
</organism>
<protein>
    <submittedName>
        <fullName evidence="3">Uncharacterized protein</fullName>
    </submittedName>
</protein>
<reference evidence="3" key="1">
    <citation type="submission" date="2013-07" db="EMBL/GenBank/DDBJ databases">
        <title>The genome of an arbuscular mycorrhizal fungus provides insights into the evolution of the oldest plant symbiosis.</title>
        <authorList>
            <consortium name="DOE Joint Genome Institute"/>
            <person name="Tisserant E."/>
            <person name="Malbreil M."/>
            <person name="Kuo A."/>
            <person name="Kohler A."/>
            <person name="Symeonidi A."/>
            <person name="Balestrini R."/>
            <person name="Charron P."/>
            <person name="Duensing N."/>
            <person name="Frei-dit-Frey N."/>
            <person name="Gianinazzi-Pearson V."/>
            <person name="Gilbert B."/>
            <person name="Handa Y."/>
            <person name="Hijri M."/>
            <person name="Kaul R."/>
            <person name="Kawaguchi M."/>
            <person name="Krajinski F."/>
            <person name="Lammers P."/>
            <person name="Lapierre D."/>
            <person name="Masclaux F.G."/>
            <person name="Murat C."/>
            <person name="Morin E."/>
            <person name="Ndikumana S."/>
            <person name="Pagni M."/>
            <person name="Petitpierre D."/>
            <person name="Requena N."/>
            <person name="Rosikiewicz P."/>
            <person name="Riley R."/>
            <person name="Saito K."/>
            <person name="San Clemente H."/>
            <person name="Shapiro H."/>
            <person name="van Tuinen D."/>
            <person name="Becard G."/>
            <person name="Bonfante P."/>
            <person name="Paszkowski U."/>
            <person name="Shachar-Hill Y."/>
            <person name="Young J.P."/>
            <person name="Sanders I.R."/>
            <person name="Henrissat B."/>
            <person name="Rensing S.A."/>
            <person name="Grigoriev I.V."/>
            <person name="Corradi N."/>
            <person name="Roux C."/>
            <person name="Martin F."/>
        </authorList>
    </citation>
    <scope>NUCLEOTIDE SEQUENCE</scope>
    <source>
        <strain evidence="3">DAOM 197198</strain>
    </source>
</reference>
<proteinExistence type="predicted"/>
<dbReference type="HOGENOM" id="CLU_009551_1_0_1"/>
<name>U9TVU8_RHIID</name>
<keyword evidence="2" id="KW-0812">Transmembrane</keyword>
<dbReference type="AlphaFoldDB" id="U9TVU8"/>
<feature type="transmembrane region" description="Helical" evidence="2">
    <location>
        <begin position="503"/>
        <end position="526"/>
    </location>
</feature>
<sequence length="719" mass="81685">MILPNYAQFLPIATVDGDYMIIFTNSTNSINSSRDPYSPQGGIYGIYCEYKSNIVREPVILYQSTNPLNISSMECRINYSGVGNVCLISLQPNSTTSSTSRFIKINFLSQGSLFNVTPTIMNSANGIMSLRFGGYFYHNTVDQPSTTSIWGYVLDDNGILHNWTLNYPTEINYYGLRQVLTNNTVVMVQPTVNQTWGLITTDLYKVYNRDNPYDNILITNTTPTIGQNNIAANKINFITITYAIPVALSDGTITIFQSNDGFGIVRQNVSGSDENYVKLSDNNTVRVEVINSTFNNPGKTYHIMIANNFVVSRLYKEPLYGLNNYVWNFKTAEEGNVSEPSKIQEWLLNSIDGKVKLTLDGTEYFDNLTRTNKQEGFFNRLTKELADALSIASVQITTTKRYQIDTKVPDKSPKQYILSININNASGRADLIADYLDIMIRNKPITALASDYISQYLDQTYGYGDDEIKRNHFQIYSYGFSILTFVLDILFAKMEAASVENIFFASVFFVTVPYAIKSAYVVFIILGELARSKKSEGDSEKSSLILTEDLEDQREDLEGQREDSENQREDQREDSEGQREDSKSQRDKKKVSKKVMIMEWLEISKNHKIILVILISIAGAEVKALHILDFNFYGHEFGIKLSKEFEERIIIGEIISVIIKSIPELAIRSYFLSQAINFTYLSTLTLLTTIIKILSFFTKSMELKEIKKKMKKNKLLKII</sequence>
<feature type="transmembrane region" description="Helical" evidence="2">
    <location>
        <begin position="678"/>
        <end position="698"/>
    </location>
</feature>
<feature type="transmembrane region" description="Helical" evidence="2">
    <location>
        <begin position="475"/>
        <end position="491"/>
    </location>
</feature>
<feature type="compositionally biased region" description="Basic and acidic residues" evidence="1">
    <location>
        <begin position="556"/>
        <end position="585"/>
    </location>
</feature>
<accession>U9TVU8</accession>